<dbReference type="HAMAP" id="MF_00551">
    <property type="entry name" value="Uridine_kinase"/>
    <property type="match status" value="1"/>
</dbReference>
<comment type="pathway">
    <text evidence="3 16 17">Pyrimidine metabolism; CTP biosynthesis via salvage pathway; CTP from cytidine: step 1/3.</text>
</comment>
<dbReference type="Gene3D" id="3.40.50.300">
    <property type="entry name" value="P-loop containing nucleotide triphosphate hydrolases"/>
    <property type="match status" value="1"/>
</dbReference>
<evidence type="ECO:0000256" key="10">
    <source>
        <dbReference type="ARBA" id="ARBA00022777"/>
    </source>
</evidence>
<dbReference type="EC" id="2.7.1.48" evidence="5 16"/>
<evidence type="ECO:0000256" key="3">
    <source>
        <dbReference type="ARBA" id="ARBA00004784"/>
    </source>
</evidence>
<dbReference type="NCBIfam" id="TIGR00235">
    <property type="entry name" value="udk"/>
    <property type="match status" value="1"/>
</dbReference>
<dbReference type="PRINTS" id="PR00988">
    <property type="entry name" value="URIDINKINASE"/>
</dbReference>
<organism evidence="19 20">
    <name type="scientific">Piscirickettsia litoralis</name>
    <dbReference type="NCBI Taxonomy" id="1891921"/>
    <lineage>
        <taxon>Bacteria</taxon>
        <taxon>Pseudomonadati</taxon>
        <taxon>Pseudomonadota</taxon>
        <taxon>Gammaproteobacteria</taxon>
        <taxon>Thiotrichales</taxon>
        <taxon>Piscirickettsiaceae</taxon>
        <taxon>Piscirickettsia</taxon>
    </lineage>
</organism>
<evidence type="ECO:0000256" key="2">
    <source>
        <dbReference type="ARBA" id="ARBA00004690"/>
    </source>
</evidence>
<gene>
    <name evidence="16" type="primary">udk</name>
    <name evidence="19" type="ORF">BGC07_02495</name>
</gene>
<evidence type="ECO:0000313" key="20">
    <source>
        <dbReference type="Proteomes" id="UP000094329"/>
    </source>
</evidence>
<proteinExistence type="inferred from homology"/>
<protein>
    <recommendedName>
        <fullName evidence="6 16">Uridine kinase</fullName>
        <ecNumber evidence="5 16">2.7.1.48</ecNumber>
    </recommendedName>
    <alternativeName>
        <fullName evidence="12 16">Cytidine monophosphokinase</fullName>
    </alternativeName>
    <alternativeName>
        <fullName evidence="13 16">Uridine monophosphokinase</fullName>
    </alternativeName>
</protein>
<evidence type="ECO:0000256" key="17">
    <source>
        <dbReference type="RuleBase" id="RU003825"/>
    </source>
</evidence>
<evidence type="ECO:0000256" key="6">
    <source>
        <dbReference type="ARBA" id="ARBA00021478"/>
    </source>
</evidence>
<evidence type="ECO:0000256" key="1">
    <source>
        <dbReference type="ARBA" id="ARBA00004496"/>
    </source>
</evidence>
<evidence type="ECO:0000256" key="14">
    <source>
        <dbReference type="ARBA" id="ARBA00047436"/>
    </source>
</evidence>
<dbReference type="CDD" id="cd02023">
    <property type="entry name" value="UMPK"/>
    <property type="match status" value="1"/>
</dbReference>
<dbReference type="InterPro" id="IPR006083">
    <property type="entry name" value="PRK/URK"/>
</dbReference>
<feature type="domain" description="Phosphoribulokinase/uridine kinase" evidence="18">
    <location>
        <begin position="8"/>
        <end position="193"/>
    </location>
</feature>
<dbReference type="InterPro" id="IPR026008">
    <property type="entry name" value="Uridine_kinase"/>
</dbReference>
<keyword evidence="11 16" id="KW-0067">ATP-binding</keyword>
<evidence type="ECO:0000256" key="15">
    <source>
        <dbReference type="ARBA" id="ARBA00048909"/>
    </source>
</evidence>
<comment type="subcellular location">
    <subcellularLocation>
        <location evidence="1 16 17">Cytoplasm</location>
    </subcellularLocation>
</comment>
<comment type="pathway">
    <text evidence="2 16 17">Pyrimidine metabolism; UMP biosynthesis via salvage pathway; UMP from uridine: step 1/1.</text>
</comment>
<dbReference type="EMBL" id="MDTU01000001">
    <property type="protein sequence ID" value="ODN42032.1"/>
    <property type="molecule type" value="Genomic_DNA"/>
</dbReference>
<accession>A0ABX2ZZP8</accession>
<dbReference type="Pfam" id="PF00485">
    <property type="entry name" value="PRK"/>
    <property type="match status" value="1"/>
</dbReference>
<dbReference type="InterPro" id="IPR000764">
    <property type="entry name" value="Uridine_kinase-like"/>
</dbReference>
<keyword evidence="9 16" id="KW-0547">Nucleotide-binding</keyword>
<comment type="similarity">
    <text evidence="4 16 17">Belongs to the uridine kinase family.</text>
</comment>
<sequence length="210" mass="24216">MRQKNTIIIGIAGASASGKSLLASTIVNEIGSERVTVISEDSYYNDQSDIPFHIREQTNYDHPDAFDHELLKEHLQKLRCGETVEIPQYNYVTHTREETTHKVGGQSIVVLEGILLLTDKELRELMDIRIYMDTPLDFCILRRLKRDVIGRGRSIESVIQQYEETVRPMYLQFIEPSKRYADVIVPRGGKNRIAIDLIKAKMRELLLEEQ</sequence>
<evidence type="ECO:0000256" key="7">
    <source>
        <dbReference type="ARBA" id="ARBA00022490"/>
    </source>
</evidence>
<evidence type="ECO:0000256" key="16">
    <source>
        <dbReference type="HAMAP-Rule" id="MF_00551"/>
    </source>
</evidence>
<evidence type="ECO:0000256" key="12">
    <source>
        <dbReference type="ARBA" id="ARBA00030641"/>
    </source>
</evidence>
<evidence type="ECO:0000259" key="18">
    <source>
        <dbReference type="Pfam" id="PF00485"/>
    </source>
</evidence>
<comment type="catalytic activity">
    <reaction evidence="15 16 17">
        <text>uridine + ATP = UMP + ADP + H(+)</text>
        <dbReference type="Rhea" id="RHEA:16825"/>
        <dbReference type="ChEBI" id="CHEBI:15378"/>
        <dbReference type="ChEBI" id="CHEBI:16704"/>
        <dbReference type="ChEBI" id="CHEBI:30616"/>
        <dbReference type="ChEBI" id="CHEBI:57865"/>
        <dbReference type="ChEBI" id="CHEBI:456216"/>
        <dbReference type="EC" id="2.7.1.48"/>
    </reaction>
</comment>
<evidence type="ECO:0000256" key="8">
    <source>
        <dbReference type="ARBA" id="ARBA00022679"/>
    </source>
</evidence>
<dbReference type="NCBIfam" id="NF004018">
    <property type="entry name" value="PRK05480.1"/>
    <property type="match status" value="1"/>
</dbReference>
<keyword evidence="7 16" id="KW-0963">Cytoplasm</keyword>
<evidence type="ECO:0000256" key="5">
    <source>
        <dbReference type="ARBA" id="ARBA00012137"/>
    </source>
</evidence>
<dbReference type="InterPro" id="IPR027417">
    <property type="entry name" value="P-loop_NTPase"/>
</dbReference>
<reference evidence="19 20" key="1">
    <citation type="submission" date="2016-08" db="EMBL/GenBank/DDBJ databases">
        <title>Draft genome sequence of Candidatus Piscirickettsia litoralis, from seawater.</title>
        <authorList>
            <person name="Wan X."/>
            <person name="Lee A.J."/>
            <person name="Hou S."/>
            <person name="Donachie S.P."/>
        </authorList>
    </citation>
    <scope>NUCLEOTIDE SEQUENCE [LARGE SCALE GENOMIC DNA]</scope>
    <source>
        <strain evidence="19 20">Y2</strain>
    </source>
</reference>
<dbReference type="PANTHER" id="PTHR10285">
    <property type="entry name" value="URIDINE KINASE"/>
    <property type="match status" value="1"/>
</dbReference>
<keyword evidence="8 16" id="KW-0808">Transferase</keyword>
<dbReference type="RefSeq" id="WP_069311831.1">
    <property type="nucleotide sequence ID" value="NZ_MDTU01000001.1"/>
</dbReference>
<dbReference type="SUPFAM" id="SSF52540">
    <property type="entry name" value="P-loop containing nucleoside triphosphate hydrolases"/>
    <property type="match status" value="1"/>
</dbReference>
<name>A0ABX2ZZP8_9GAMM</name>
<comment type="caution">
    <text evidence="19">The sequence shown here is derived from an EMBL/GenBank/DDBJ whole genome shotgun (WGS) entry which is preliminary data.</text>
</comment>
<evidence type="ECO:0000256" key="4">
    <source>
        <dbReference type="ARBA" id="ARBA00005408"/>
    </source>
</evidence>
<evidence type="ECO:0000256" key="9">
    <source>
        <dbReference type="ARBA" id="ARBA00022741"/>
    </source>
</evidence>
<feature type="binding site" evidence="16">
    <location>
        <begin position="13"/>
        <end position="20"/>
    </location>
    <ligand>
        <name>ATP</name>
        <dbReference type="ChEBI" id="CHEBI:30616"/>
    </ligand>
</feature>
<dbReference type="Proteomes" id="UP000094329">
    <property type="component" value="Unassembled WGS sequence"/>
</dbReference>
<keyword evidence="10 16" id="KW-0418">Kinase</keyword>
<evidence type="ECO:0000256" key="13">
    <source>
        <dbReference type="ARBA" id="ARBA00031452"/>
    </source>
</evidence>
<evidence type="ECO:0000256" key="11">
    <source>
        <dbReference type="ARBA" id="ARBA00022840"/>
    </source>
</evidence>
<keyword evidence="20" id="KW-1185">Reference proteome</keyword>
<evidence type="ECO:0000313" key="19">
    <source>
        <dbReference type="EMBL" id="ODN42032.1"/>
    </source>
</evidence>
<dbReference type="GO" id="GO:0016301">
    <property type="term" value="F:kinase activity"/>
    <property type="evidence" value="ECO:0007669"/>
    <property type="project" value="UniProtKB-KW"/>
</dbReference>
<comment type="catalytic activity">
    <reaction evidence="14 17">
        <text>cytidine + ATP = CMP + ADP + H(+)</text>
        <dbReference type="Rhea" id="RHEA:24674"/>
        <dbReference type="ChEBI" id="CHEBI:15378"/>
        <dbReference type="ChEBI" id="CHEBI:17562"/>
        <dbReference type="ChEBI" id="CHEBI:30616"/>
        <dbReference type="ChEBI" id="CHEBI:60377"/>
        <dbReference type="ChEBI" id="CHEBI:456216"/>
        <dbReference type="EC" id="2.7.1.48"/>
    </reaction>
</comment>